<evidence type="ECO:0000313" key="1">
    <source>
        <dbReference type="EMBL" id="RRK32564.1"/>
    </source>
</evidence>
<name>A0A3R8L0T9_9FIRM</name>
<reference evidence="1" key="1">
    <citation type="submission" date="2018-10" db="EMBL/GenBank/DDBJ databases">
        <title>Schaedlerella arabinophila gen. nov. sp. nov., isolated from the mouse intestinal tract and comparative analysis with the genome of the closely related altered Schaedler flora strain ASF502.</title>
        <authorList>
            <person name="Miyake S."/>
            <person name="Soh M."/>
            <person name="Seedorf H."/>
        </authorList>
    </citation>
    <scope>NUCLEOTIDE SEQUENCE [LARGE SCALE GENOMIC DNA]</scope>
    <source>
        <strain evidence="1">DSM 106076</strain>
    </source>
</reference>
<dbReference type="EMBL" id="RHJS01000002">
    <property type="protein sequence ID" value="RRK32564.1"/>
    <property type="molecule type" value="Genomic_DNA"/>
</dbReference>
<comment type="caution">
    <text evidence="1">The sequence shown here is derived from an EMBL/GenBank/DDBJ whole genome shotgun (WGS) entry which is preliminary data.</text>
</comment>
<keyword evidence="2" id="KW-1185">Reference proteome</keyword>
<proteinExistence type="predicted"/>
<protein>
    <submittedName>
        <fullName evidence="1">Uncharacterized protein</fullName>
    </submittedName>
</protein>
<dbReference type="Proteomes" id="UP000274920">
    <property type="component" value="Unassembled WGS sequence"/>
</dbReference>
<sequence>MTDKNYSEFLEITGPSRRQVEEINDFLMDSRCRREIKTSKSGFTVSYLLEESKKTLATFVCRKTGIKLRIYPQRLPEYMEFLDTLPAKMKKEIIKSSVCKRLINPDDCNPKCAMGYDFFMDNTRYQKCRYMAFMPAVTEESTPFIKEFLRKEFMQ</sequence>
<gene>
    <name evidence="1" type="ORF">EBB54_15275</name>
</gene>
<dbReference type="RefSeq" id="WP_125128023.1">
    <property type="nucleotide sequence ID" value="NZ_RHJS01000002.1"/>
</dbReference>
<dbReference type="AlphaFoldDB" id="A0A3R8L0T9"/>
<accession>A0A3R8L0T9</accession>
<evidence type="ECO:0000313" key="2">
    <source>
        <dbReference type="Proteomes" id="UP000274920"/>
    </source>
</evidence>
<organism evidence="1 2">
    <name type="scientific">Schaedlerella arabinosiphila</name>
    <dbReference type="NCBI Taxonomy" id="2044587"/>
    <lineage>
        <taxon>Bacteria</taxon>
        <taxon>Bacillati</taxon>
        <taxon>Bacillota</taxon>
        <taxon>Clostridia</taxon>
        <taxon>Lachnospirales</taxon>
        <taxon>Lachnospiraceae</taxon>
        <taxon>Schaedlerella</taxon>
    </lineage>
</organism>